<evidence type="ECO:0000256" key="3">
    <source>
        <dbReference type="ARBA" id="ARBA00039121"/>
    </source>
</evidence>
<keyword evidence="1" id="KW-0808">Transferase</keyword>
<proteinExistence type="predicted"/>
<feature type="domain" description="N-acetyltransferase" evidence="13">
    <location>
        <begin position="64"/>
        <end position="211"/>
    </location>
</feature>
<feature type="region of interest" description="Disordered" evidence="12">
    <location>
        <begin position="1"/>
        <end position="26"/>
    </location>
</feature>
<dbReference type="PANTHER" id="PTHR42919:SF8">
    <property type="entry name" value="N-ALPHA-ACETYLTRANSFERASE 50"/>
    <property type="match status" value="1"/>
</dbReference>
<dbReference type="STRING" id="1561998.A0A1I7U2Y5"/>
<dbReference type="InterPro" id="IPR000182">
    <property type="entry name" value="GNAT_dom"/>
</dbReference>
<comment type="catalytic activity">
    <reaction evidence="6">
        <text>N-terminal L-methionyl-L-phenylalanyl-[protein] + acetyl-CoA = N-terminal N(alpha)-acetyl-L-methionyl-L-phenylalanyl-[protein] + CoA + H(+)</text>
        <dbReference type="Rhea" id="RHEA:50528"/>
        <dbReference type="Rhea" id="RHEA-COMP:12715"/>
        <dbReference type="Rhea" id="RHEA-COMP:12716"/>
        <dbReference type="ChEBI" id="CHEBI:15378"/>
        <dbReference type="ChEBI" id="CHEBI:57287"/>
        <dbReference type="ChEBI" id="CHEBI:57288"/>
        <dbReference type="ChEBI" id="CHEBI:133382"/>
        <dbReference type="ChEBI" id="CHEBI:133383"/>
        <dbReference type="EC" id="2.3.1.258"/>
    </reaction>
</comment>
<organism evidence="14 15">
    <name type="scientific">Caenorhabditis tropicalis</name>
    <dbReference type="NCBI Taxonomy" id="1561998"/>
    <lineage>
        <taxon>Eukaryota</taxon>
        <taxon>Metazoa</taxon>
        <taxon>Ecdysozoa</taxon>
        <taxon>Nematoda</taxon>
        <taxon>Chromadorea</taxon>
        <taxon>Rhabditida</taxon>
        <taxon>Rhabditina</taxon>
        <taxon>Rhabditomorpha</taxon>
        <taxon>Rhabditoidea</taxon>
        <taxon>Rhabditidae</taxon>
        <taxon>Peloderinae</taxon>
        <taxon>Caenorhabditis</taxon>
    </lineage>
</organism>
<keyword evidence="14" id="KW-1185">Reference proteome</keyword>
<sequence length="579" mass="65716">MSSKRSAASSQPLSSSAATTEAERPVIPNVKRDNSFYDNFIDRAANLQITSDEVKNLVDLPASLRISQIDEQNMNQFKTLVTTHYPTEYTEVIIDHTKEYPTDSALATYDGNPAGFVCCDRRSRNEFMYISSVIVLKENRKHGIAGALIQHAITNIATNMKGVSTIIAHIHKDNEAAIRLFNRFGFVLFDAPLEKDMTRFEGYESYVKPVHKGGAPDYLIAPNKKTKIAIGVEDLRVEKINANNAQSFETLNTAIFGKEYDTKLHQKVMKSPNLSAIVLLDDIPVGSMICEKWETGDLRLLEVITMGVLDEHKESEEDIKKLLLNHAFKIAEDSRDIHLLTYYVKKDYLVTMTQLSQLGFTFWLPIPQFYRLNTHDDVYYIKKTSRMATKKIAADVAEDDDCELLQRGEPFDIEFEIEKFDVQKLDALNHSLVIEDVTQDTVETLKELNIEISPKSNTDELFKDVLKTSNFARLALFDGIPVGFIFAEKRLNIDGSSHWSIVTMGVRADKRMYGIGGEFIKHIHKIAVETENIKFLTAFAKGEYKSASRLLKRNGFDKQKFSEEIEALSGHFFFKSIDN</sequence>
<comment type="catalytic activity">
    <reaction evidence="9">
        <text>N-terminal L-methionyl-L-alanyl-[protein] + acetyl-CoA = N-terminal N(alpha)-acetyl-L-methionyl-L-alanyl-[protein] + CoA + H(+)</text>
        <dbReference type="Rhea" id="RHEA:50564"/>
        <dbReference type="Rhea" id="RHEA-COMP:12726"/>
        <dbReference type="Rhea" id="RHEA-COMP:12727"/>
        <dbReference type="ChEBI" id="CHEBI:15378"/>
        <dbReference type="ChEBI" id="CHEBI:57287"/>
        <dbReference type="ChEBI" id="CHEBI:57288"/>
        <dbReference type="ChEBI" id="CHEBI:133398"/>
        <dbReference type="ChEBI" id="CHEBI:133399"/>
        <dbReference type="EC" id="2.3.1.258"/>
    </reaction>
</comment>
<comment type="catalytic activity">
    <reaction evidence="7">
        <text>N-terminal L-methionyl-L-lysyl-[protein] + acetyl-CoA = N-terminal N(alpha)-acetyl-L-methionyl-L-lysyl-[protein] + CoA + H(+)</text>
        <dbReference type="Rhea" id="RHEA:50580"/>
        <dbReference type="Rhea" id="RHEA-COMP:12734"/>
        <dbReference type="Rhea" id="RHEA-COMP:12735"/>
        <dbReference type="ChEBI" id="CHEBI:15378"/>
        <dbReference type="ChEBI" id="CHEBI:57287"/>
        <dbReference type="ChEBI" id="CHEBI:57288"/>
        <dbReference type="ChEBI" id="CHEBI:133406"/>
        <dbReference type="ChEBI" id="CHEBI:133407"/>
        <dbReference type="EC" id="2.3.1.258"/>
    </reaction>
</comment>
<dbReference type="CDD" id="cd04301">
    <property type="entry name" value="NAT_SF"/>
    <property type="match status" value="1"/>
</dbReference>
<dbReference type="PANTHER" id="PTHR42919">
    <property type="entry name" value="N-ALPHA-ACETYLTRANSFERASE"/>
    <property type="match status" value="1"/>
</dbReference>
<comment type="catalytic activity">
    <reaction evidence="8">
        <text>N-terminal L-methionyl-L-valyl-[protein] + acetyl-CoA = N-terminal N(alpha)-acetyl-L-methionyl-L-valyl-[protein] + CoA + H(+)</text>
        <dbReference type="Rhea" id="RHEA:50572"/>
        <dbReference type="Rhea" id="RHEA-COMP:12730"/>
        <dbReference type="Rhea" id="RHEA-COMP:12731"/>
        <dbReference type="ChEBI" id="CHEBI:15378"/>
        <dbReference type="ChEBI" id="CHEBI:57287"/>
        <dbReference type="ChEBI" id="CHEBI:57288"/>
        <dbReference type="ChEBI" id="CHEBI:133402"/>
        <dbReference type="ChEBI" id="CHEBI:133403"/>
        <dbReference type="EC" id="2.3.1.258"/>
    </reaction>
</comment>
<dbReference type="WBParaSite" id="Csp11.Scaffold629.g14320.t1">
    <property type="protein sequence ID" value="Csp11.Scaffold629.g14320.t1"/>
    <property type="gene ID" value="Csp11.Scaffold629.g14320"/>
</dbReference>
<dbReference type="InterPro" id="IPR016181">
    <property type="entry name" value="Acyl_CoA_acyltransferase"/>
</dbReference>
<dbReference type="InterPro" id="IPR051556">
    <property type="entry name" value="N-term/lysine_N-AcTrnsfr"/>
</dbReference>
<evidence type="ECO:0000259" key="13">
    <source>
        <dbReference type="PROSITE" id="PS51186"/>
    </source>
</evidence>
<comment type="catalytic activity">
    <reaction evidence="11">
        <text>N-terminal L-methionyl-L-threonyl-[protein] + acetyl-CoA = N-terminal N(alpha)-acetyl-L-methionyl-L-threonyl-[protein] + CoA + H(+)</text>
        <dbReference type="Rhea" id="RHEA:50576"/>
        <dbReference type="Rhea" id="RHEA-COMP:12732"/>
        <dbReference type="Rhea" id="RHEA-COMP:12733"/>
        <dbReference type="ChEBI" id="CHEBI:15378"/>
        <dbReference type="ChEBI" id="CHEBI:57287"/>
        <dbReference type="ChEBI" id="CHEBI:57288"/>
        <dbReference type="ChEBI" id="CHEBI:133404"/>
        <dbReference type="ChEBI" id="CHEBI:133405"/>
        <dbReference type="EC" id="2.3.1.258"/>
    </reaction>
</comment>
<evidence type="ECO:0000256" key="6">
    <source>
        <dbReference type="ARBA" id="ARBA00048490"/>
    </source>
</evidence>
<dbReference type="PROSITE" id="PS51186">
    <property type="entry name" value="GNAT"/>
    <property type="match status" value="2"/>
</dbReference>
<evidence type="ECO:0000256" key="11">
    <source>
        <dbReference type="ARBA" id="ARBA00049454"/>
    </source>
</evidence>
<keyword evidence="2" id="KW-0012">Acyltransferase</keyword>
<feature type="compositionally biased region" description="Low complexity" evidence="12">
    <location>
        <begin position="1"/>
        <end position="18"/>
    </location>
</feature>
<evidence type="ECO:0000256" key="10">
    <source>
        <dbReference type="ARBA" id="ARBA00049103"/>
    </source>
</evidence>
<comment type="catalytic activity">
    <reaction evidence="4">
        <text>N-terminal L-methionyl-L-seryl-[protein] + acetyl-CoA = N-terminal N(alpha)-acetyl-L-methionyl-L-seryl-[protein] + CoA + H(+)</text>
        <dbReference type="Rhea" id="RHEA:50568"/>
        <dbReference type="Rhea" id="RHEA-COMP:12728"/>
        <dbReference type="Rhea" id="RHEA-COMP:12729"/>
        <dbReference type="ChEBI" id="CHEBI:15378"/>
        <dbReference type="ChEBI" id="CHEBI:57287"/>
        <dbReference type="ChEBI" id="CHEBI:57288"/>
        <dbReference type="ChEBI" id="CHEBI:133400"/>
        <dbReference type="ChEBI" id="CHEBI:133401"/>
        <dbReference type="EC" id="2.3.1.258"/>
    </reaction>
</comment>
<accession>A0A1I7U2Y5</accession>
<protein>
    <recommendedName>
        <fullName evidence="3">N-terminal methionine N(alpha)-acetyltransferase NatE</fullName>
        <ecNumber evidence="3">2.3.1.258</ecNumber>
    </recommendedName>
</protein>
<dbReference type="GO" id="GO:0007064">
    <property type="term" value="P:mitotic sister chromatid cohesion"/>
    <property type="evidence" value="ECO:0007669"/>
    <property type="project" value="TreeGrafter"/>
</dbReference>
<evidence type="ECO:0000256" key="7">
    <source>
        <dbReference type="ARBA" id="ARBA00048618"/>
    </source>
</evidence>
<comment type="catalytic activity">
    <reaction evidence="5">
        <text>N-terminal L-methionyl-L-tyrosyl-[protein] + acetyl-CoA = N-terminal N(alpha)-acetyl-L-methionyl-L-tyrosyl-[protein] + CoA + H(+)</text>
        <dbReference type="Rhea" id="RHEA:50532"/>
        <dbReference type="Rhea" id="RHEA-COMP:12717"/>
        <dbReference type="Rhea" id="RHEA-COMP:12718"/>
        <dbReference type="ChEBI" id="CHEBI:15378"/>
        <dbReference type="ChEBI" id="CHEBI:57287"/>
        <dbReference type="ChEBI" id="CHEBI:57288"/>
        <dbReference type="ChEBI" id="CHEBI:133384"/>
        <dbReference type="ChEBI" id="CHEBI:133385"/>
        <dbReference type="EC" id="2.3.1.258"/>
    </reaction>
</comment>
<dbReference type="EC" id="2.3.1.258" evidence="3"/>
<evidence type="ECO:0000256" key="2">
    <source>
        <dbReference type="ARBA" id="ARBA00023315"/>
    </source>
</evidence>
<dbReference type="GO" id="GO:0031415">
    <property type="term" value="C:NatA complex"/>
    <property type="evidence" value="ECO:0007669"/>
    <property type="project" value="TreeGrafter"/>
</dbReference>
<evidence type="ECO:0000256" key="4">
    <source>
        <dbReference type="ARBA" id="ARBA00048251"/>
    </source>
</evidence>
<evidence type="ECO:0000256" key="5">
    <source>
        <dbReference type="ARBA" id="ARBA00048335"/>
    </source>
</evidence>
<evidence type="ECO:0000313" key="14">
    <source>
        <dbReference type="Proteomes" id="UP000095282"/>
    </source>
</evidence>
<dbReference type="GO" id="GO:0120518">
    <property type="term" value="F:protein N-terminal-methionine acetyltransferase activity"/>
    <property type="evidence" value="ECO:0007669"/>
    <property type="project" value="UniProtKB-EC"/>
</dbReference>
<dbReference type="AlphaFoldDB" id="A0A1I7U2Y5"/>
<comment type="catalytic activity">
    <reaction evidence="10">
        <text>N-terminal L-methionyl-L-leucyl-[protein] + acetyl-CoA = N-terminal N(alpha)-acetyl-L-methionyl-L-leucyl-[protein] + CoA + H(+)</text>
        <dbReference type="Rhea" id="RHEA:50520"/>
        <dbReference type="Rhea" id="RHEA-COMP:12711"/>
        <dbReference type="Rhea" id="RHEA-COMP:12712"/>
        <dbReference type="ChEBI" id="CHEBI:15378"/>
        <dbReference type="ChEBI" id="CHEBI:57287"/>
        <dbReference type="ChEBI" id="CHEBI:57288"/>
        <dbReference type="ChEBI" id="CHEBI:133377"/>
        <dbReference type="ChEBI" id="CHEBI:133378"/>
        <dbReference type="EC" id="2.3.1.258"/>
    </reaction>
</comment>
<evidence type="ECO:0000256" key="9">
    <source>
        <dbReference type="ARBA" id="ARBA00049002"/>
    </source>
</evidence>
<dbReference type="Pfam" id="PF00583">
    <property type="entry name" value="Acetyltransf_1"/>
    <property type="match status" value="1"/>
</dbReference>
<dbReference type="Proteomes" id="UP000095282">
    <property type="component" value="Unplaced"/>
</dbReference>
<evidence type="ECO:0000313" key="15">
    <source>
        <dbReference type="WBParaSite" id="Csp11.Scaffold629.g14320.t1"/>
    </source>
</evidence>
<evidence type="ECO:0000256" key="8">
    <source>
        <dbReference type="ARBA" id="ARBA00048799"/>
    </source>
</evidence>
<name>A0A1I7U2Y5_9PELO</name>
<feature type="domain" description="N-acetyltransferase" evidence="13">
    <location>
        <begin position="432"/>
        <end position="575"/>
    </location>
</feature>
<evidence type="ECO:0000256" key="12">
    <source>
        <dbReference type="SAM" id="MobiDB-lite"/>
    </source>
</evidence>
<reference evidence="15" key="1">
    <citation type="submission" date="2016-11" db="UniProtKB">
        <authorList>
            <consortium name="WormBaseParasite"/>
        </authorList>
    </citation>
    <scope>IDENTIFICATION</scope>
</reference>
<dbReference type="SUPFAM" id="SSF55729">
    <property type="entry name" value="Acyl-CoA N-acyltransferases (Nat)"/>
    <property type="match status" value="2"/>
</dbReference>
<evidence type="ECO:0000256" key="1">
    <source>
        <dbReference type="ARBA" id="ARBA00022679"/>
    </source>
</evidence>
<dbReference type="Gene3D" id="3.40.630.30">
    <property type="match status" value="3"/>
</dbReference>